<dbReference type="KEGG" id="ngg:RG540_CH02210"/>
<evidence type="ECO:0000256" key="3">
    <source>
        <dbReference type="ARBA" id="ARBA00004961"/>
    </source>
</evidence>
<dbReference type="CDD" id="cd01400">
    <property type="entry name" value="6PGL"/>
    <property type="match status" value="1"/>
</dbReference>
<dbReference type="GO" id="GO:0005975">
    <property type="term" value="P:carbohydrate metabolic process"/>
    <property type="evidence" value="ECO:0007669"/>
    <property type="project" value="UniProtKB-UniRule"/>
</dbReference>
<comment type="pathway">
    <text evidence="3 7">Carbohydrate degradation; pentose phosphate pathway; D-ribulose 5-phosphate from D-glucose 6-phosphate (oxidative stage): step 2/3.</text>
</comment>
<dbReference type="SUPFAM" id="SSF100950">
    <property type="entry name" value="NagB/RpiA/CoA transferase-like"/>
    <property type="match status" value="1"/>
</dbReference>
<dbReference type="InterPro" id="IPR006148">
    <property type="entry name" value="Glc/Gal-6P_isomerase"/>
</dbReference>
<dbReference type="InterPro" id="IPR005900">
    <property type="entry name" value="6-phosphogluconolactonase_DevB"/>
</dbReference>
<accession>A0A068SL58</accession>
<comment type="function">
    <text evidence="2 7">Hydrolysis of 6-phosphogluconolactone to 6-phosphogluconate.</text>
</comment>
<comment type="similarity">
    <text evidence="4 7">Belongs to the glucosamine/galactosamine-6-phosphate isomerase family. 6-phosphogluconolactonase subfamily.</text>
</comment>
<evidence type="ECO:0000313" key="9">
    <source>
        <dbReference type="EMBL" id="CDN46416.1"/>
    </source>
</evidence>
<organism evidence="9 10">
    <name type="scientific">Neorhizobium galegae bv. orientalis str. HAMBI 540</name>
    <dbReference type="NCBI Taxonomy" id="1028800"/>
    <lineage>
        <taxon>Bacteria</taxon>
        <taxon>Pseudomonadati</taxon>
        <taxon>Pseudomonadota</taxon>
        <taxon>Alphaproteobacteria</taxon>
        <taxon>Hyphomicrobiales</taxon>
        <taxon>Rhizobiaceae</taxon>
        <taxon>Rhizobium/Agrobacterium group</taxon>
        <taxon>Neorhizobium</taxon>
    </lineage>
</organism>
<evidence type="ECO:0000256" key="1">
    <source>
        <dbReference type="ARBA" id="ARBA00000832"/>
    </source>
</evidence>
<evidence type="ECO:0000259" key="8">
    <source>
        <dbReference type="Pfam" id="PF01182"/>
    </source>
</evidence>
<dbReference type="NCBIfam" id="TIGR01198">
    <property type="entry name" value="pgl"/>
    <property type="match status" value="1"/>
</dbReference>
<dbReference type="EC" id="3.1.1.31" evidence="5 7"/>
<keyword evidence="7" id="KW-0378">Hydrolase</keyword>
<dbReference type="Proteomes" id="UP000028181">
    <property type="component" value="Chromosome I"/>
</dbReference>
<dbReference type="GO" id="GO:0017057">
    <property type="term" value="F:6-phosphogluconolactonase activity"/>
    <property type="evidence" value="ECO:0007669"/>
    <property type="project" value="UniProtKB-UniRule"/>
</dbReference>
<dbReference type="EMBL" id="HG938353">
    <property type="protein sequence ID" value="CDN46416.1"/>
    <property type="molecule type" value="Genomic_DNA"/>
</dbReference>
<dbReference type="GeneID" id="24258481"/>
<dbReference type="eggNOG" id="COG0363">
    <property type="taxonomic scope" value="Bacteria"/>
</dbReference>
<dbReference type="OrthoDB" id="9810967at2"/>
<dbReference type="GO" id="GO:0006098">
    <property type="term" value="P:pentose-phosphate shunt"/>
    <property type="evidence" value="ECO:0007669"/>
    <property type="project" value="UniProtKB-UniPathway"/>
</dbReference>
<dbReference type="InterPro" id="IPR037171">
    <property type="entry name" value="NagB/RpiA_transferase-like"/>
</dbReference>
<dbReference type="PATRIC" id="fig|1028800.3.peg.225"/>
<evidence type="ECO:0000256" key="6">
    <source>
        <dbReference type="ARBA" id="ARBA00020337"/>
    </source>
</evidence>
<dbReference type="HOGENOM" id="CLU_053947_2_1_5"/>
<keyword evidence="10" id="KW-1185">Reference proteome</keyword>
<reference evidence="10" key="1">
    <citation type="journal article" date="2014" name="BMC Genomics">
        <title>Genome sequencing of two Neorhizobium galegae strains reveals a noeT gene responsible for the unusual acetylation of the nodulation factors.</title>
        <authorList>
            <person name="Osterman J."/>
            <person name="Marsh J."/>
            <person name="Laine P.K."/>
            <person name="Zeng Z."/>
            <person name="Alatalo E."/>
            <person name="Sullivan J.T."/>
            <person name="Young J.P."/>
            <person name="Thomas-Oates J."/>
            <person name="Paulin L."/>
            <person name="Lindstrom K."/>
        </authorList>
    </citation>
    <scope>NUCLEOTIDE SEQUENCE [LARGE SCALE GENOMIC DNA]</scope>
    <source>
        <strain evidence="10">HAMBI 540</strain>
    </source>
</reference>
<feature type="domain" description="Glucosamine/galactosamine-6-phosphate isomerase" evidence="8">
    <location>
        <begin position="10"/>
        <end position="221"/>
    </location>
</feature>
<protein>
    <recommendedName>
        <fullName evidence="6 7">6-phosphogluconolactonase</fullName>
        <shortName evidence="7">6PGL</shortName>
        <ecNumber evidence="5 7">3.1.1.31</ecNumber>
    </recommendedName>
</protein>
<dbReference type="InterPro" id="IPR039104">
    <property type="entry name" value="6PGL"/>
</dbReference>
<dbReference type="PANTHER" id="PTHR11054">
    <property type="entry name" value="6-PHOSPHOGLUCONOLACTONASE"/>
    <property type="match status" value="1"/>
</dbReference>
<dbReference type="Pfam" id="PF01182">
    <property type="entry name" value="Glucosamine_iso"/>
    <property type="match status" value="1"/>
</dbReference>
<name>A0A068SL58_NEOGA</name>
<evidence type="ECO:0000256" key="5">
    <source>
        <dbReference type="ARBA" id="ARBA00013198"/>
    </source>
</evidence>
<evidence type="ECO:0000256" key="2">
    <source>
        <dbReference type="ARBA" id="ARBA00002681"/>
    </source>
</evidence>
<gene>
    <name evidence="7" type="primary">pgl</name>
    <name evidence="9" type="ORF">RG540_CH02210</name>
</gene>
<dbReference type="AlphaFoldDB" id="A0A068SL58"/>
<evidence type="ECO:0000256" key="4">
    <source>
        <dbReference type="ARBA" id="ARBA00010662"/>
    </source>
</evidence>
<evidence type="ECO:0000256" key="7">
    <source>
        <dbReference type="RuleBase" id="RU365095"/>
    </source>
</evidence>
<proteinExistence type="inferred from homology"/>
<sequence>MTAKMHEFADAAALAASLADEVAAQLETAIRDRGTASIAVSGGSTPKKFFEALATRDIDWGKVSVTLVDERFVPADSPRSNHLLVSTHLLKDKAAAAHFIPLYYEAPSIDEAAVIATEKTAGIGHPFDVAILGMGGDGHTASFFPHGNNLARALDLSRPRGVLTMQAEGAGEERLTFSFASLSDARFLALHIEGQGKKDVLEAAKAGSDETDMPIRAVLNRAASPLQIFWAP</sequence>
<dbReference type="UniPathway" id="UPA00115">
    <property type="reaction ID" value="UER00409"/>
</dbReference>
<dbReference type="PANTHER" id="PTHR11054:SF0">
    <property type="entry name" value="6-PHOSPHOGLUCONOLACTONASE"/>
    <property type="match status" value="1"/>
</dbReference>
<dbReference type="Gene3D" id="3.40.50.1360">
    <property type="match status" value="1"/>
</dbReference>
<dbReference type="RefSeq" id="WP_038583738.1">
    <property type="nucleotide sequence ID" value="NZ_HG938353.1"/>
</dbReference>
<comment type="catalytic activity">
    <reaction evidence="1 7">
        <text>6-phospho-D-glucono-1,5-lactone + H2O = 6-phospho-D-gluconate + H(+)</text>
        <dbReference type="Rhea" id="RHEA:12556"/>
        <dbReference type="ChEBI" id="CHEBI:15377"/>
        <dbReference type="ChEBI" id="CHEBI:15378"/>
        <dbReference type="ChEBI" id="CHEBI:57955"/>
        <dbReference type="ChEBI" id="CHEBI:58759"/>
        <dbReference type="EC" id="3.1.1.31"/>
    </reaction>
</comment>
<evidence type="ECO:0000313" key="10">
    <source>
        <dbReference type="Proteomes" id="UP000028181"/>
    </source>
</evidence>